<name>I3SZ69_LOTJA</name>
<feature type="domain" description="Neprosin PEP catalytic" evidence="2">
    <location>
        <begin position="154"/>
        <end position="416"/>
    </location>
</feature>
<feature type="chain" id="PRO_5003679650" description="Neprosin PEP catalytic domain-containing protein" evidence="1">
    <location>
        <begin position="21"/>
        <end position="416"/>
    </location>
</feature>
<evidence type="ECO:0000259" key="2">
    <source>
        <dbReference type="PROSITE" id="PS52045"/>
    </source>
</evidence>
<dbReference type="Pfam" id="PF03080">
    <property type="entry name" value="Neprosin"/>
    <property type="match status" value="1"/>
</dbReference>
<organism evidence="3">
    <name type="scientific">Lotus japonicus</name>
    <name type="common">Lotus corniculatus var. japonicus</name>
    <dbReference type="NCBI Taxonomy" id="34305"/>
    <lineage>
        <taxon>Eukaryota</taxon>
        <taxon>Viridiplantae</taxon>
        <taxon>Streptophyta</taxon>
        <taxon>Embryophyta</taxon>
        <taxon>Tracheophyta</taxon>
        <taxon>Spermatophyta</taxon>
        <taxon>Magnoliopsida</taxon>
        <taxon>eudicotyledons</taxon>
        <taxon>Gunneridae</taxon>
        <taxon>Pentapetalae</taxon>
        <taxon>rosids</taxon>
        <taxon>fabids</taxon>
        <taxon>Fabales</taxon>
        <taxon>Fabaceae</taxon>
        <taxon>Papilionoideae</taxon>
        <taxon>50 kb inversion clade</taxon>
        <taxon>NPAAA clade</taxon>
        <taxon>Hologalegina</taxon>
        <taxon>robinioid clade</taxon>
        <taxon>Loteae</taxon>
        <taxon>Lotus</taxon>
    </lineage>
</organism>
<dbReference type="Pfam" id="PF14365">
    <property type="entry name" value="Neprosin_AP"/>
    <property type="match status" value="1"/>
</dbReference>
<keyword evidence="1" id="KW-0732">Signal</keyword>
<feature type="signal peptide" evidence="1">
    <location>
        <begin position="1"/>
        <end position="20"/>
    </location>
</feature>
<dbReference type="Gene3D" id="3.90.1320.10">
    <property type="entry name" value="Outer-capsid protein sigma 3, large lobe"/>
    <property type="match status" value="1"/>
</dbReference>
<dbReference type="InterPro" id="IPR004314">
    <property type="entry name" value="Neprosin"/>
</dbReference>
<dbReference type="PANTHER" id="PTHR31589">
    <property type="entry name" value="PROTEIN, PUTATIVE (DUF239)-RELATED-RELATED"/>
    <property type="match status" value="1"/>
</dbReference>
<sequence>MRIFKVVFVLLCALFSSCNQLKFKVEGRASSSLEREIEAKLKLLNKPAVKTIKSEDGDIIDCINIYKQHAFNHPALKYHTIQKVPDFLLDSHNSSTFQVFQTWQKSGSCPEGTVPIRRIRKEDLLRATSLELFGRKPPIHFINSTNTTNSNSHEFNGSNTYIPENRSQTYLFTVGYNYIGAEADINVWNPSVDLPNDYTTAQIWLLANNGPQFLQSVEAGWVVNPKLYGDKAARLFAYWTTDSYKSTGCFDVTCPGFVQTGQVSLGAALAHISSKRGQQYEINIGMFWDDSGNWWLRVGHNTPVGYWPAKLFGAAGLSHSAIAVEWGGQVYSPMVKKRPHTRTAMGSGESAENRWGSACFMRNLRIKDYSQQLKYPSHVNINAPEPYCYNILNEAKYGQEPILYFGGPGQAPPYCP</sequence>
<dbReference type="AlphaFoldDB" id="I3SZ69"/>
<dbReference type="PROSITE" id="PS51257">
    <property type="entry name" value="PROKAR_LIPOPROTEIN"/>
    <property type="match status" value="1"/>
</dbReference>
<protein>
    <recommendedName>
        <fullName evidence="2">Neprosin PEP catalytic domain-containing protein</fullName>
    </recommendedName>
</protein>
<evidence type="ECO:0000256" key="1">
    <source>
        <dbReference type="SAM" id="SignalP"/>
    </source>
</evidence>
<reference evidence="3" key="1">
    <citation type="submission" date="2012-05" db="EMBL/GenBank/DDBJ databases">
        <authorList>
            <person name="Krishnakumar V."/>
            <person name="Cheung F."/>
            <person name="Xiao Y."/>
            <person name="Chan A."/>
            <person name="Moskal W.A."/>
            <person name="Town C.D."/>
        </authorList>
    </citation>
    <scope>NUCLEOTIDE SEQUENCE</scope>
</reference>
<dbReference type="EMBL" id="BT145767">
    <property type="protein sequence ID" value="AFK45561.1"/>
    <property type="molecule type" value="mRNA"/>
</dbReference>
<dbReference type="InterPro" id="IPR053168">
    <property type="entry name" value="Glutamic_endopeptidase"/>
</dbReference>
<dbReference type="PROSITE" id="PS52045">
    <property type="entry name" value="NEPROSIN_PEP_CD"/>
    <property type="match status" value="1"/>
</dbReference>
<proteinExistence type="evidence at transcript level"/>
<accession>I3SZ69</accession>
<evidence type="ECO:0000313" key="3">
    <source>
        <dbReference type="EMBL" id="AFK45561.1"/>
    </source>
</evidence>
<dbReference type="PANTHER" id="PTHR31589:SF2">
    <property type="entry name" value="ASLB (DUF239)-RELATED"/>
    <property type="match status" value="1"/>
</dbReference>
<dbReference type="InterPro" id="IPR025521">
    <property type="entry name" value="Neprosin_propep"/>
</dbReference>